<dbReference type="EMBL" id="JYDJ01000297">
    <property type="protein sequence ID" value="KRX37732.1"/>
    <property type="molecule type" value="Genomic_DNA"/>
</dbReference>
<evidence type="ECO:0000313" key="2">
    <source>
        <dbReference type="Proteomes" id="UP000055048"/>
    </source>
</evidence>
<keyword evidence="2" id="KW-1185">Reference proteome</keyword>
<name>A0A0V0TFG0_9BILA</name>
<dbReference type="OrthoDB" id="5913504at2759"/>
<proteinExistence type="predicted"/>
<reference evidence="1 2" key="1">
    <citation type="submission" date="2015-01" db="EMBL/GenBank/DDBJ databases">
        <title>Evolution of Trichinella species and genotypes.</title>
        <authorList>
            <person name="Korhonen P.K."/>
            <person name="Edoardo P."/>
            <person name="Giuseppe L.R."/>
            <person name="Gasser R.B."/>
        </authorList>
    </citation>
    <scope>NUCLEOTIDE SEQUENCE [LARGE SCALE GENOMIC DNA]</scope>
    <source>
        <strain evidence="1">ISS417</strain>
    </source>
</reference>
<sequence length="145" mass="16561">MHDFHISSNIKRPDPKDAKVKDELSDVITVNAFITLSLFTELYMYHGVNMATEEKAKKDKKQCKCMIGKSCPVLPGAHISLTRIEFTLSDMYPLEITKVLDMLCKSHHCKQCEAKEMAIEKNRKQREEDLADARASIFTSLGQIR</sequence>
<comment type="caution">
    <text evidence="1">The sequence shown here is derived from an EMBL/GenBank/DDBJ whole genome shotgun (WGS) entry which is preliminary data.</text>
</comment>
<dbReference type="AlphaFoldDB" id="A0A0V0TFG0"/>
<accession>A0A0V0TFG0</accession>
<gene>
    <name evidence="1" type="ORF">T05_15528</name>
</gene>
<organism evidence="1 2">
    <name type="scientific">Trichinella murrelli</name>
    <dbReference type="NCBI Taxonomy" id="144512"/>
    <lineage>
        <taxon>Eukaryota</taxon>
        <taxon>Metazoa</taxon>
        <taxon>Ecdysozoa</taxon>
        <taxon>Nematoda</taxon>
        <taxon>Enoplea</taxon>
        <taxon>Dorylaimia</taxon>
        <taxon>Trichinellida</taxon>
        <taxon>Trichinellidae</taxon>
        <taxon>Trichinella</taxon>
    </lineage>
</organism>
<evidence type="ECO:0000313" key="1">
    <source>
        <dbReference type="EMBL" id="KRX37732.1"/>
    </source>
</evidence>
<dbReference type="Proteomes" id="UP000055048">
    <property type="component" value="Unassembled WGS sequence"/>
</dbReference>
<protein>
    <submittedName>
        <fullName evidence="1">Uncharacterized protein</fullName>
    </submittedName>
</protein>